<evidence type="ECO:0000256" key="5">
    <source>
        <dbReference type="ARBA" id="ARBA00034031"/>
    </source>
</evidence>
<dbReference type="Pfam" id="PF01974">
    <property type="entry name" value="tRNA_int_endo"/>
    <property type="match status" value="1"/>
</dbReference>
<dbReference type="SUPFAM" id="SSF53032">
    <property type="entry name" value="tRNA-intron endonuclease catalytic domain-like"/>
    <property type="match status" value="1"/>
</dbReference>
<comment type="similarity">
    <text evidence="1">Belongs to the tRNA-intron endonuclease family.</text>
</comment>
<evidence type="ECO:0000256" key="3">
    <source>
        <dbReference type="ARBA" id="ARBA00022694"/>
    </source>
</evidence>
<dbReference type="InterPro" id="IPR011856">
    <property type="entry name" value="tRNA_endonuc-like_dom_sf"/>
</dbReference>
<accession>A0A024UCF8</accession>
<dbReference type="RefSeq" id="XP_008867547.1">
    <property type="nucleotide sequence ID" value="XM_008869325.1"/>
</dbReference>
<protein>
    <recommendedName>
        <fullName evidence="2">tRNA-intron lyase</fullName>
        <ecNumber evidence="2">4.6.1.16</ecNumber>
    </recommendedName>
</protein>
<dbReference type="GO" id="GO:0000213">
    <property type="term" value="F:tRNA-intron lyase activity"/>
    <property type="evidence" value="ECO:0007669"/>
    <property type="project" value="UniProtKB-EC"/>
</dbReference>
<dbReference type="EC" id="4.6.1.16" evidence="2"/>
<comment type="catalytic activity">
    <reaction evidence="5">
        <text>pretRNA = a 3'-half-tRNA molecule with a 5'-OH end + a 5'-half-tRNA molecule with a 2',3'-cyclic phosphate end + an intron with a 2',3'-cyclic phosphate and a 5'-hydroxyl terminus.</text>
        <dbReference type="EC" id="4.6.1.16"/>
    </reaction>
</comment>
<gene>
    <name evidence="8" type="ORF">H310_04815</name>
</gene>
<dbReference type="VEuPathDB" id="FungiDB:H310_04815"/>
<organism evidence="8">
    <name type="scientific">Aphanomyces invadans</name>
    <dbReference type="NCBI Taxonomy" id="157072"/>
    <lineage>
        <taxon>Eukaryota</taxon>
        <taxon>Sar</taxon>
        <taxon>Stramenopiles</taxon>
        <taxon>Oomycota</taxon>
        <taxon>Saprolegniomycetes</taxon>
        <taxon>Saprolegniales</taxon>
        <taxon>Verrucalvaceae</taxon>
        <taxon>Aphanomyces</taxon>
    </lineage>
</organism>
<feature type="domain" description="tRNA intron endonuclease catalytic" evidence="6">
    <location>
        <begin position="133"/>
        <end position="213"/>
    </location>
</feature>
<keyword evidence="4" id="KW-0456">Lyase</keyword>
<dbReference type="GO" id="GO:0005634">
    <property type="term" value="C:nucleus"/>
    <property type="evidence" value="ECO:0007669"/>
    <property type="project" value="UniProtKB-ARBA"/>
</dbReference>
<proteinExistence type="inferred from homology"/>
<evidence type="ECO:0000259" key="6">
    <source>
        <dbReference type="Pfam" id="PF01974"/>
    </source>
</evidence>
<evidence type="ECO:0000256" key="2">
    <source>
        <dbReference type="ARBA" id="ARBA00012573"/>
    </source>
</evidence>
<feature type="domain" description="TSEN34 N-terminal" evidence="7">
    <location>
        <begin position="7"/>
        <end position="62"/>
    </location>
</feature>
<evidence type="ECO:0000256" key="4">
    <source>
        <dbReference type="ARBA" id="ARBA00023239"/>
    </source>
</evidence>
<sequence>MIQVCRDGKVWTAADARSLREEHRIVCGTGCICRENSNKSPLCRIPLQLTPEQVYVGRVHGFIATSASSIVEATGPSASPVAVGWWQSVWSAVASFFQSPPPTQSRHLKKRRTDQGDSVDAAPVVDAAAIPLRHRVFLDLWEKGLYITSGSKFGGDFLIYDADPLTTHAKAIVLVAESPIVAAPALAGYCRLARAVKKSWVLAFADVHQTVSYTTLAHVTTVSRVSCEEFVHANRQDHDNHTTLSAPLLMAVLWFAGSTGGFIRFKFCVWDEPSEYVG</sequence>
<dbReference type="PANTHER" id="PTHR13070:SF0">
    <property type="entry name" value="TRNA-SPLICING ENDONUCLEASE SUBUNIT SEN34"/>
    <property type="match status" value="1"/>
</dbReference>
<name>A0A024UCF8_9STRA</name>
<keyword evidence="3" id="KW-0819">tRNA processing</keyword>
<dbReference type="InterPro" id="IPR059049">
    <property type="entry name" value="TSEN34_N"/>
</dbReference>
<dbReference type="OrthoDB" id="48041at2759"/>
<dbReference type="STRING" id="157072.A0A024UCF8"/>
<dbReference type="GO" id="GO:0000379">
    <property type="term" value="P:tRNA-type intron splice site recognition and cleavage"/>
    <property type="evidence" value="ECO:0007669"/>
    <property type="project" value="TreeGrafter"/>
</dbReference>
<evidence type="ECO:0000259" key="7">
    <source>
        <dbReference type="Pfam" id="PF26577"/>
    </source>
</evidence>
<dbReference type="InterPro" id="IPR036167">
    <property type="entry name" value="tRNA_intron_Endo_cat-like_sf"/>
</dbReference>
<dbReference type="eggNOG" id="KOG4133">
    <property type="taxonomic scope" value="Eukaryota"/>
</dbReference>
<dbReference type="Gene3D" id="3.40.1350.10">
    <property type="match status" value="1"/>
</dbReference>
<dbReference type="Pfam" id="PF26577">
    <property type="entry name" value="TSEN34_N"/>
    <property type="match status" value="1"/>
</dbReference>
<dbReference type="AlphaFoldDB" id="A0A024UCF8"/>
<dbReference type="PANTHER" id="PTHR13070">
    <property type="entry name" value="TRNA-SPLICING ENDONUCLEASE SUBUNIT SEN34-RELATED"/>
    <property type="match status" value="1"/>
</dbReference>
<evidence type="ECO:0000256" key="1">
    <source>
        <dbReference type="ARBA" id="ARBA00008078"/>
    </source>
</evidence>
<dbReference type="GO" id="GO:0003676">
    <property type="term" value="F:nucleic acid binding"/>
    <property type="evidence" value="ECO:0007669"/>
    <property type="project" value="InterPro"/>
</dbReference>
<dbReference type="InterPro" id="IPR006677">
    <property type="entry name" value="tRNA_intron_Endonuc_cat-like"/>
</dbReference>
<dbReference type="CDD" id="cd22363">
    <property type="entry name" value="tRNA-intron_lyase_C"/>
    <property type="match status" value="1"/>
</dbReference>
<dbReference type="EMBL" id="KI913959">
    <property type="protein sequence ID" value="ETW03318.1"/>
    <property type="molecule type" value="Genomic_DNA"/>
</dbReference>
<dbReference type="GeneID" id="20081865"/>
<reference evidence="8" key="1">
    <citation type="submission" date="2013-12" db="EMBL/GenBank/DDBJ databases">
        <title>The Genome Sequence of Aphanomyces invadans NJM9701.</title>
        <authorList>
            <consortium name="The Broad Institute Genomics Platform"/>
            <person name="Russ C."/>
            <person name="Tyler B."/>
            <person name="van West P."/>
            <person name="Dieguez-Uribeondo J."/>
            <person name="Young S.K."/>
            <person name="Zeng Q."/>
            <person name="Gargeya S."/>
            <person name="Fitzgerald M."/>
            <person name="Abouelleil A."/>
            <person name="Alvarado L."/>
            <person name="Chapman S.B."/>
            <person name="Gainer-Dewar J."/>
            <person name="Goldberg J."/>
            <person name="Griggs A."/>
            <person name="Gujja S."/>
            <person name="Hansen M."/>
            <person name="Howarth C."/>
            <person name="Imamovic A."/>
            <person name="Ireland A."/>
            <person name="Larimer J."/>
            <person name="McCowan C."/>
            <person name="Murphy C."/>
            <person name="Pearson M."/>
            <person name="Poon T.W."/>
            <person name="Priest M."/>
            <person name="Roberts A."/>
            <person name="Saif S."/>
            <person name="Shea T."/>
            <person name="Sykes S."/>
            <person name="Wortman J."/>
            <person name="Nusbaum C."/>
            <person name="Birren B."/>
        </authorList>
    </citation>
    <scope>NUCLEOTIDE SEQUENCE [LARGE SCALE GENOMIC DNA]</scope>
    <source>
        <strain evidence="8">NJM9701</strain>
    </source>
</reference>
<evidence type="ECO:0000313" key="8">
    <source>
        <dbReference type="EMBL" id="ETW03318.1"/>
    </source>
</evidence>